<reference evidence="2 3" key="1">
    <citation type="submission" date="2013-11" db="EMBL/GenBank/DDBJ databases">
        <title>Single cell genomics of uncultured Tannerella BU063 (oral taxon 286).</title>
        <authorList>
            <person name="Beall C.J."/>
            <person name="Campbell A.G."/>
            <person name="Griffen A.L."/>
            <person name="Podar M."/>
            <person name="Leys E.J."/>
        </authorList>
    </citation>
    <scope>NUCLEOTIDE SEQUENCE [LARGE SCALE GENOMIC DNA]</scope>
    <source>
        <strain evidence="2">Cell 8/11</strain>
    </source>
</reference>
<sequence>MFFLLGAGLALLFASASLHGWQVGGGTCRGDSELSFAVALVRGRVTVGVVEGVTGIQVMRIHVDQPFQ</sequence>
<dbReference type="Proteomes" id="UP000034980">
    <property type="component" value="Unassembled WGS sequence"/>
</dbReference>
<evidence type="ECO:0000313" key="2">
    <source>
        <dbReference type="EMBL" id="ETK11687.1"/>
    </source>
</evidence>
<evidence type="ECO:0000313" key="3">
    <source>
        <dbReference type="Proteomes" id="UP000034980"/>
    </source>
</evidence>
<evidence type="ECO:0000256" key="1">
    <source>
        <dbReference type="SAM" id="SignalP"/>
    </source>
</evidence>
<feature type="signal peptide" evidence="1">
    <location>
        <begin position="1"/>
        <end position="20"/>
    </location>
</feature>
<dbReference type="AlphaFoldDB" id="W2CZ70"/>
<gene>
    <name evidence="2" type="ORF">T235_14145</name>
</gene>
<dbReference type="EMBL" id="AYYF01001497">
    <property type="protein sequence ID" value="ETK11687.1"/>
    <property type="molecule type" value="Genomic_DNA"/>
</dbReference>
<comment type="caution">
    <text evidence="2">The sequence shown here is derived from an EMBL/GenBank/DDBJ whole genome shotgun (WGS) entry which is preliminary data.</text>
</comment>
<protein>
    <submittedName>
        <fullName evidence="2">Uncharacterized protein</fullName>
    </submittedName>
</protein>
<organism evidence="2 3">
    <name type="scientific">Tannerella sp. oral taxon BU063 isolate Cell 8/11</name>
    <dbReference type="NCBI Taxonomy" id="1411915"/>
    <lineage>
        <taxon>Bacteria</taxon>
        <taxon>Pseudomonadati</taxon>
        <taxon>Bacteroidota</taxon>
        <taxon>Bacteroidia</taxon>
        <taxon>Bacteroidales</taxon>
        <taxon>Tannerellaceae</taxon>
        <taxon>Tannerella</taxon>
    </lineage>
</organism>
<name>W2CZ70_9BACT</name>
<keyword evidence="1" id="KW-0732">Signal</keyword>
<accession>W2CZ70</accession>
<feature type="chain" id="PRO_5004813338" evidence="1">
    <location>
        <begin position="21"/>
        <end position="68"/>
    </location>
</feature>
<proteinExistence type="predicted"/>